<evidence type="ECO:0000313" key="6">
    <source>
        <dbReference type="EMBL" id="BBG31129.1"/>
    </source>
</evidence>
<organism evidence="6 7">
    <name type="scientific">Zymobacter palmae</name>
    <dbReference type="NCBI Taxonomy" id="33074"/>
    <lineage>
        <taxon>Bacteria</taxon>
        <taxon>Pseudomonadati</taxon>
        <taxon>Pseudomonadota</taxon>
        <taxon>Gammaproteobacteria</taxon>
        <taxon>Oceanospirillales</taxon>
        <taxon>Halomonadaceae</taxon>
        <taxon>Zymobacter group</taxon>
        <taxon>Zymobacter</taxon>
    </lineage>
</organism>
<dbReference type="EC" id="5.1.3.15" evidence="4"/>
<comment type="catalytic activity">
    <reaction evidence="1">
        <text>alpha-D-glucose 6-phosphate = beta-D-glucose 6-phosphate</text>
        <dbReference type="Rhea" id="RHEA:16249"/>
        <dbReference type="ChEBI" id="CHEBI:58225"/>
        <dbReference type="ChEBI" id="CHEBI:58247"/>
        <dbReference type="EC" id="5.1.3.15"/>
    </reaction>
</comment>
<dbReference type="PANTHER" id="PTHR11122:SF13">
    <property type="entry name" value="GLUCOSE-6-PHOSPHATE 1-EPIMERASE"/>
    <property type="match status" value="1"/>
</dbReference>
<dbReference type="GO" id="GO:0047938">
    <property type="term" value="F:glucose-6-phosphate 1-epimerase activity"/>
    <property type="evidence" value="ECO:0007669"/>
    <property type="project" value="UniProtKB-UniRule"/>
</dbReference>
<evidence type="ECO:0000256" key="5">
    <source>
        <dbReference type="PIRSR" id="PIRSR016020-1"/>
    </source>
</evidence>
<evidence type="ECO:0000256" key="3">
    <source>
        <dbReference type="ARBA" id="ARBA00023235"/>
    </source>
</evidence>
<dbReference type="GO" id="GO:0030246">
    <property type="term" value="F:carbohydrate binding"/>
    <property type="evidence" value="ECO:0007669"/>
    <property type="project" value="UniProtKB-UniRule"/>
</dbReference>
<reference evidence="6 7" key="1">
    <citation type="submission" date="2018-09" db="EMBL/GenBank/DDBJ databases">
        <title>Zymobacter palmae IAM14233 (=T109) whole genome analysis.</title>
        <authorList>
            <person name="Yanase H."/>
        </authorList>
    </citation>
    <scope>NUCLEOTIDE SEQUENCE [LARGE SCALE GENOMIC DNA]</scope>
    <source>
        <strain evidence="6 7">IAM14233</strain>
    </source>
</reference>
<dbReference type="InterPro" id="IPR011013">
    <property type="entry name" value="Gal_mutarotase_sf_dom"/>
</dbReference>
<dbReference type="AlphaFoldDB" id="A0A348HHM7"/>
<dbReference type="GO" id="GO:0005975">
    <property type="term" value="P:carbohydrate metabolic process"/>
    <property type="evidence" value="ECO:0007669"/>
    <property type="project" value="InterPro"/>
</dbReference>
<comment type="similarity">
    <text evidence="2 4">Belongs to the glucose-6-phosphate 1-epimerase family.</text>
</comment>
<keyword evidence="3 4" id="KW-0413">Isomerase</keyword>
<dbReference type="Gene3D" id="2.70.98.10">
    <property type="match status" value="1"/>
</dbReference>
<dbReference type="CDD" id="cd09020">
    <property type="entry name" value="D-hex-6-P-epi_like"/>
    <property type="match status" value="1"/>
</dbReference>
<dbReference type="SUPFAM" id="SSF74650">
    <property type="entry name" value="Galactose mutarotase-like"/>
    <property type="match status" value="1"/>
</dbReference>
<evidence type="ECO:0000256" key="4">
    <source>
        <dbReference type="PIRNR" id="PIRNR016020"/>
    </source>
</evidence>
<accession>A0A348HHM7</accession>
<dbReference type="PANTHER" id="PTHR11122">
    <property type="entry name" value="APOSPORY-ASSOCIATED PROTEIN C-RELATED"/>
    <property type="match status" value="1"/>
</dbReference>
<sequence length="297" mass="32496">MSDASNSSTSAYALPVSLQTLVDETQGQRDATWEGRQVLILNQVWGSLVLSREGGQVLHFAPQGQAPWLWMSSTPKPLPAAIRGGIPLCWPRFGDEASDIDLPFHGIARKMSWQIDAVDGDDEGVEIHISPAEAVDLQLFPRCVILASAQRLRVELITEHRGTTPVRFTQALHTYLAVQDTHSCRVEGLTGARYIDKMKGGQEADQVGELVIRGPLDRIYHSSVPLVLNDGHRRLRIGKEGSDSSVVWHPGVEGRPADVPEAELNGYLCVEAACTRLDPIWLPPGGQHLLAQELSLA</sequence>
<feature type="active site" evidence="5">
    <location>
        <position position="271"/>
    </location>
</feature>
<proteinExistence type="inferred from homology"/>
<dbReference type="OrthoDB" id="9790727at2"/>
<dbReference type="InterPro" id="IPR014718">
    <property type="entry name" value="GH-type_carb-bd"/>
</dbReference>
<dbReference type="RefSeq" id="WP_051524252.1">
    <property type="nucleotide sequence ID" value="NZ_AP018933.1"/>
</dbReference>
<dbReference type="KEGG" id="zpl:ZBT109_2398"/>
<protein>
    <recommendedName>
        <fullName evidence="4">Putative glucose-6-phosphate 1-epimerase</fullName>
        <ecNumber evidence="4">5.1.3.15</ecNumber>
    </recommendedName>
</protein>
<evidence type="ECO:0000256" key="2">
    <source>
        <dbReference type="ARBA" id="ARBA00005866"/>
    </source>
</evidence>
<evidence type="ECO:0000313" key="7">
    <source>
        <dbReference type="Proteomes" id="UP000267342"/>
    </source>
</evidence>
<dbReference type="InterPro" id="IPR025532">
    <property type="entry name" value="G6P_1-epimerase"/>
</dbReference>
<name>A0A348HHM7_9GAMM</name>
<dbReference type="InterPro" id="IPR008183">
    <property type="entry name" value="Aldose_1/G6P_1-epimerase"/>
</dbReference>
<dbReference type="PIRSF" id="PIRSF016020">
    <property type="entry name" value="PHexose_mutarotase"/>
    <property type="match status" value="1"/>
</dbReference>
<gene>
    <name evidence="6" type="ORF">ZBT109_2398</name>
</gene>
<feature type="active site" evidence="5">
    <location>
        <position position="173"/>
    </location>
</feature>
<evidence type="ECO:0000256" key="1">
    <source>
        <dbReference type="ARBA" id="ARBA00001096"/>
    </source>
</evidence>
<dbReference type="STRING" id="1123510.GCA_000620025_01940"/>
<dbReference type="EMBL" id="AP018933">
    <property type="protein sequence ID" value="BBG31129.1"/>
    <property type="molecule type" value="Genomic_DNA"/>
</dbReference>
<keyword evidence="7" id="KW-1185">Reference proteome</keyword>
<dbReference type="Proteomes" id="UP000267342">
    <property type="component" value="Chromosome"/>
</dbReference>
<dbReference type="Pfam" id="PF01263">
    <property type="entry name" value="Aldose_epim"/>
    <property type="match status" value="1"/>
</dbReference>